<accession>A0AAU0MZD7</accession>
<dbReference type="InterPro" id="IPR001647">
    <property type="entry name" value="HTH_TetR"/>
</dbReference>
<evidence type="ECO:0000256" key="1">
    <source>
        <dbReference type="ARBA" id="ARBA00022491"/>
    </source>
</evidence>
<protein>
    <submittedName>
        <fullName evidence="7">TetR family transcriptional regulator</fullName>
    </submittedName>
</protein>
<evidence type="ECO:0000313" key="8">
    <source>
        <dbReference type="Proteomes" id="UP001302477"/>
    </source>
</evidence>
<dbReference type="SUPFAM" id="SSF46689">
    <property type="entry name" value="Homeodomain-like"/>
    <property type="match status" value="1"/>
</dbReference>
<dbReference type="Gene3D" id="1.10.357.10">
    <property type="entry name" value="Tetracycline Repressor, domain 2"/>
    <property type="match status" value="1"/>
</dbReference>
<dbReference type="Pfam" id="PF00440">
    <property type="entry name" value="TetR_N"/>
    <property type="match status" value="1"/>
</dbReference>
<keyword evidence="4" id="KW-0804">Transcription</keyword>
<dbReference type="EMBL" id="CP137555">
    <property type="protein sequence ID" value="WOX05580.1"/>
    <property type="molecule type" value="Genomic_DNA"/>
</dbReference>
<dbReference type="Pfam" id="PF08361">
    <property type="entry name" value="TetR_C_2"/>
    <property type="match status" value="1"/>
</dbReference>
<dbReference type="PROSITE" id="PS50977">
    <property type="entry name" value="HTH_TETR_2"/>
    <property type="match status" value="1"/>
</dbReference>
<dbReference type="PANTHER" id="PTHR30055">
    <property type="entry name" value="HTH-TYPE TRANSCRIPTIONAL REGULATOR RUTR"/>
    <property type="match status" value="1"/>
</dbReference>
<dbReference type="RefSeq" id="WP_318954050.1">
    <property type="nucleotide sequence ID" value="NZ_CP137555.1"/>
</dbReference>
<proteinExistence type="predicted"/>
<gene>
    <name evidence="7" type="ORF">R5R33_00105</name>
</gene>
<evidence type="ECO:0000256" key="5">
    <source>
        <dbReference type="PROSITE-ProRule" id="PRU00335"/>
    </source>
</evidence>
<evidence type="ECO:0000313" key="7">
    <source>
        <dbReference type="EMBL" id="WOX05580.1"/>
    </source>
</evidence>
<keyword evidence="2" id="KW-0805">Transcription regulation</keyword>
<feature type="domain" description="HTH tetR-type" evidence="6">
    <location>
        <begin position="10"/>
        <end position="70"/>
    </location>
</feature>
<dbReference type="InterPro" id="IPR023772">
    <property type="entry name" value="DNA-bd_HTH_TetR-type_CS"/>
</dbReference>
<keyword evidence="1" id="KW-0678">Repressor</keyword>
<name>A0AAU0MZD7_9GAMM</name>
<dbReference type="InterPro" id="IPR036271">
    <property type="entry name" value="Tet_transcr_reg_TetR-rel_C_sf"/>
</dbReference>
<keyword evidence="8" id="KW-1185">Reference proteome</keyword>
<dbReference type="PANTHER" id="PTHR30055:SF240">
    <property type="entry name" value="HTH-TYPE TRANSCRIPTIONAL REGULATOR ACRR"/>
    <property type="match status" value="1"/>
</dbReference>
<dbReference type="InterPro" id="IPR050109">
    <property type="entry name" value="HTH-type_TetR-like_transc_reg"/>
</dbReference>
<keyword evidence="3 5" id="KW-0238">DNA-binding</keyword>
<dbReference type="InterPro" id="IPR009057">
    <property type="entry name" value="Homeodomain-like_sf"/>
</dbReference>
<dbReference type="PROSITE" id="PS01081">
    <property type="entry name" value="HTH_TETR_1"/>
    <property type="match status" value="1"/>
</dbReference>
<dbReference type="PRINTS" id="PR00455">
    <property type="entry name" value="HTHTETR"/>
</dbReference>
<evidence type="ECO:0000256" key="3">
    <source>
        <dbReference type="ARBA" id="ARBA00023125"/>
    </source>
</evidence>
<dbReference type="KEGG" id="mpaf:R5R33_00105"/>
<organism evidence="7 8">
    <name type="scientific">Microbulbifer pacificus</name>
    <dbReference type="NCBI Taxonomy" id="407164"/>
    <lineage>
        <taxon>Bacteria</taxon>
        <taxon>Pseudomonadati</taxon>
        <taxon>Pseudomonadota</taxon>
        <taxon>Gammaproteobacteria</taxon>
        <taxon>Cellvibrionales</taxon>
        <taxon>Microbulbiferaceae</taxon>
        <taxon>Microbulbifer</taxon>
    </lineage>
</organism>
<evidence type="ECO:0000256" key="2">
    <source>
        <dbReference type="ARBA" id="ARBA00023015"/>
    </source>
</evidence>
<evidence type="ECO:0000259" key="6">
    <source>
        <dbReference type="PROSITE" id="PS50977"/>
    </source>
</evidence>
<evidence type="ECO:0000256" key="4">
    <source>
        <dbReference type="ARBA" id="ARBA00023163"/>
    </source>
</evidence>
<reference evidence="7 8" key="1">
    <citation type="submission" date="2023-10" db="EMBL/GenBank/DDBJ databases">
        <title>Description of Microbulbifer bruguierae sp. nov., isolated from the sediments of mangrove plant Bruguiera sexangula and comparative genomic analyses of the genus Microbulbifer.</title>
        <authorList>
            <person name="Long M."/>
        </authorList>
    </citation>
    <scope>NUCLEOTIDE SEQUENCE [LARGE SCALE GENOMIC DNA]</scope>
    <source>
        <strain evidence="7 8">SPO729</strain>
    </source>
</reference>
<dbReference type="GO" id="GO:0003700">
    <property type="term" value="F:DNA-binding transcription factor activity"/>
    <property type="evidence" value="ECO:0007669"/>
    <property type="project" value="TreeGrafter"/>
</dbReference>
<feature type="DNA-binding region" description="H-T-H motif" evidence="5">
    <location>
        <begin position="33"/>
        <end position="52"/>
    </location>
</feature>
<dbReference type="GO" id="GO:0000976">
    <property type="term" value="F:transcription cis-regulatory region binding"/>
    <property type="evidence" value="ECO:0007669"/>
    <property type="project" value="TreeGrafter"/>
</dbReference>
<dbReference type="InterPro" id="IPR013572">
    <property type="entry name" value="Tscrpt_reg_MAATS_C"/>
</dbReference>
<dbReference type="Proteomes" id="UP001302477">
    <property type="component" value="Chromosome"/>
</dbReference>
<dbReference type="SUPFAM" id="SSF48498">
    <property type="entry name" value="Tetracyclin repressor-like, C-terminal domain"/>
    <property type="match status" value="1"/>
</dbReference>
<sequence>MAKRTKEDALETRERILDAAIEVFDQRGVSRPSLTEIAELAGVTRGAVYGHFQNKTDLFGALADRIQLPDESLCQAPQHSCDPLGELRKRWVFLYREVMSNEQWRRIFAIILLRCEWVPENGEINQRCVQGHSEATMRLRNLIENAVSVGQLPADLDIDIAVPLVHAGIVGLLQEWLMNPAAFNIAEVGERHVEAMLEMLQTSRHLRKQPENAG</sequence>
<dbReference type="AlphaFoldDB" id="A0AAU0MZD7"/>